<dbReference type="RefSeq" id="WP_010779463.1">
    <property type="nucleotide sequence ID" value="NZ_ASWH01000001.1"/>
</dbReference>
<comment type="caution">
    <text evidence="11">The sequence shown here is derived from an EMBL/GenBank/DDBJ whole genome shotgun (WGS) entry which is preliminary data.</text>
</comment>
<protein>
    <recommendedName>
        <fullName evidence="8">Permease IIC component</fullName>
    </recommendedName>
</protein>
<feature type="domain" description="PTS EIIC type-3" evidence="10">
    <location>
        <begin position="8"/>
        <end position="393"/>
    </location>
</feature>
<dbReference type="PIRSF" id="PIRSF006351">
    <property type="entry name" value="PTS_EIIC-Cellobiose"/>
    <property type="match status" value="1"/>
</dbReference>
<evidence type="ECO:0000256" key="5">
    <source>
        <dbReference type="ARBA" id="ARBA00022692"/>
    </source>
</evidence>
<dbReference type="GO" id="GO:0005886">
    <property type="term" value="C:plasma membrane"/>
    <property type="evidence" value="ECO:0007669"/>
    <property type="project" value="UniProtKB-SubCell"/>
</dbReference>
<dbReference type="PANTHER" id="PTHR33989">
    <property type="match status" value="1"/>
</dbReference>
<reference evidence="12 14" key="2">
    <citation type="submission" date="2013-03" db="EMBL/GenBank/DDBJ databases">
        <title>The Genome Sequence of Enterococcus gilvus ATCC BAA-350 (PacBio/Illumina hybrid assembly).</title>
        <authorList>
            <consortium name="The Broad Institute Genomics Platform"/>
            <consortium name="The Broad Institute Genome Sequencing Center for Infectious Disease"/>
            <person name="Earl A."/>
            <person name="Russ C."/>
            <person name="Gilmore M."/>
            <person name="Surin D."/>
            <person name="Walker B."/>
            <person name="Young S."/>
            <person name="Zeng Q."/>
            <person name="Gargeya S."/>
            <person name="Fitzgerald M."/>
            <person name="Haas B."/>
            <person name="Abouelleil A."/>
            <person name="Allen A.W."/>
            <person name="Alvarado L."/>
            <person name="Arachchi H.M."/>
            <person name="Berlin A.M."/>
            <person name="Chapman S.B."/>
            <person name="Gainer-Dewar J."/>
            <person name="Goldberg J."/>
            <person name="Griggs A."/>
            <person name="Gujja S."/>
            <person name="Hansen M."/>
            <person name="Howarth C."/>
            <person name="Imamovic A."/>
            <person name="Ireland A."/>
            <person name="Larimer J."/>
            <person name="McCowan C."/>
            <person name="Murphy C."/>
            <person name="Pearson M."/>
            <person name="Poon T.W."/>
            <person name="Priest M."/>
            <person name="Roberts A."/>
            <person name="Saif S."/>
            <person name="Shea T."/>
            <person name="Sisk P."/>
            <person name="Sykes S."/>
            <person name="Wortman J."/>
            <person name="Nusbaum C."/>
            <person name="Birren B."/>
        </authorList>
    </citation>
    <scope>NUCLEOTIDE SEQUENCE [LARGE SCALE GENOMIC DNA]</scope>
    <source>
        <strain evidence="12 14">ATCC BAA-350</strain>
    </source>
</reference>
<evidence type="ECO:0000256" key="9">
    <source>
        <dbReference type="SAM" id="Phobius"/>
    </source>
</evidence>
<evidence type="ECO:0000256" key="8">
    <source>
        <dbReference type="PIRNR" id="PIRNR006351"/>
    </source>
</evidence>
<gene>
    <name evidence="12" type="ORF">I592_02955</name>
    <name evidence="11" type="ORF">UKC_01015</name>
</gene>
<dbReference type="EMBL" id="ASWH01000001">
    <property type="protein sequence ID" value="EOW83596.1"/>
    <property type="molecule type" value="Genomic_DNA"/>
</dbReference>
<name>R2VGB1_9ENTE</name>
<dbReference type="InterPro" id="IPR003352">
    <property type="entry name" value="PTS_EIIC"/>
</dbReference>
<keyword evidence="5 9" id="KW-0812">Transmembrane</keyword>
<evidence type="ECO:0000256" key="1">
    <source>
        <dbReference type="ARBA" id="ARBA00004651"/>
    </source>
</evidence>
<dbReference type="EMBL" id="AJDQ01000006">
    <property type="protein sequence ID" value="EOI56830.1"/>
    <property type="molecule type" value="Genomic_DNA"/>
</dbReference>
<proteinExistence type="predicted"/>
<keyword evidence="7 8" id="KW-0472">Membrane</keyword>
<reference evidence="11 13" key="1">
    <citation type="submission" date="2013-02" db="EMBL/GenBank/DDBJ databases">
        <title>The Genome Sequence of Enterococcus gilvus ATCC BAA-350.</title>
        <authorList>
            <consortium name="The Broad Institute Genome Sequencing Platform"/>
            <consortium name="The Broad Institute Genome Sequencing Center for Infectious Disease"/>
            <person name="Earl A.M."/>
            <person name="Gilmore M.S."/>
            <person name="Lebreton F."/>
            <person name="Walker B."/>
            <person name="Young S.K."/>
            <person name="Zeng Q."/>
            <person name="Gargeya S."/>
            <person name="Fitzgerald M."/>
            <person name="Haas B."/>
            <person name="Abouelleil A."/>
            <person name="Alvarado L."/>
            <person name="Arachchi H.M."/>
            <person name="Berlin A.M."/>
            <person name="Chapman S.B."/>
            <person name="Dewar J."/>
            <person name="Goldberg J."/>
            <person name="Griggs A."/>
            <person name="Gujja S."/>
            <person name="Hansen M."/>
            <person name="Howarth C."/>
            <person name="Imamovic A."/>
            <person name="Larimer J."/>
            <person name="McCowan C."/>
            <person name="Murphy C."/>
            <person name="Neiman D."/>
            <person name="Pearson M."/>
            <person name="Priest M."/>
            <person name="Roberts A."/>
            <person name="Saif S."/>
            <person name="Shea T."/>
            <person name="Sisk P."/>
            <person name="Sykes S."/>
            <person name="Wortman J."/>
            <person name="Nusbaum C."/>
            <person name="Birren B."/>
        </authorList>
    </citation>
    <scope>NUCLEOTIDE SEQUENCE [LARGE SCALE GENOMIC DNA]</scope>
    <source>
        <strain evidence="11 13">ATCC BAA-350</strain>
    </source>
</reference>
<dbReference type="PROSITE" id="PS51105">
    <property type="entry name" value="PTS_EIIC_TYPE_3"/>
    <property type="match status" value="1"/>
</dbReference>
<evidence type="ECO:0000256" key="2">
    <source>
        <dbReference type="ARBA" id="ARBA00022448"/>
    </source>
</evidence>
<evidence type="ECO:0000313" key="11">
    <source>
        <dbReference type="EMBL" id="EOI56830.1"/>
    </source>
</evidence>
<feature type="transmembrane region" description="Helical" evidence="9">
    <location>
        <begin position="35"/>
        <end position="55"/>
    </location>
</feature>
<comment type="function">
    <text evidence="8">The phosphoenolpyruvate-dependent sugar phosphotransferase system (PTS), a major carbohydrate active -transport system, catalyzes the phosphorylation of incoming sugar substrates concomitant with their translocation across the cell membrane.</text>
</comment>
<evidence type="ECO:0000313" key="14">
    <source>
        <dbReference type="Proteomes" id="UP000014160"/>
    </source>
</evidence>
<dbReference type="HOGENOM" id="CLU_029688_1_1_9"/>
<dbReference type="eggNOG" id="COG1455">
    <property type="taxonomic scope" value="Bacteria"/>
</dbReference>
<organism evidence="11 13">
    <name type="scientific">Enterococcus gilvus ATCC BAA-350</name>
    <dbReference type="NCBI Taxonomy" id="1158614"/>
    <lineage>
        <taxon>Bacteria</taxon>
        <taxon>Bacillati</taxon>
        <taxon>Bacillota</taxon>
        <taxon>Bacilli</taxon>
        <taxon>Lactobacillales</taxon>
        <taxon>Enterococcaceae</taxon>
        <taxon>Enterococcus</taxon>
    </lineage>
</organism>
<dbReference type="AlphaFoldDB" id="R2VGB1"/>
<feature type="transmembrane region" description="Helical" evidence="9">
    <location>
        <begin position="376"/>
        <end position="394"/>
    </location>
</feature>
<keyword evidence="2 8" id="KW-0813">Transport</keyword>
<feature type="transmembrane region" description="Helical" evidence="9">
    <location>
        <begin position="323"/>
        <end position="343"/>
    </location>
</feature>
<dbReference type="Proteomes" id="UP000013750">
    <property type="component" value="Unassembled WGS sequence"/>
</dbReference>
<evidence type="ECO:0000256" key="6">
    <source>
        <dbReference type="ARBA" id="ARBA00022989"/>
    </source>
</evidence>
<dbReference type="InterPro" id="IPR004796">
    <property type="entry name" value="PTS_IIC_cello"/>
</dbReference>
<evidence type="ECO:0000313" key="13">
    <source>
        <dbReference type="Proteomes" id="UP000013750"/>
    </source>
</evidence>
<dbReference type="GO" id="GO:0008982">
    <property type="term" value="F:protein-N(PI)-phosphohistidine-sugar phosphotransferase activity"/>
    <property type="evidence" value="ECO:0007669"/>
    <property type="project" value="UniProtKB-UniRule"/>
</dbReference>
<evidence type="ECO:0000256" key="3">
    <source>
        <dbReference type="ARBA" id="ARBA00022475"/>
    </source>
</evidence>
<comment type="subcellular location">
    <subcellularLocation>
        <location evidence="1">Cell membrane</location>
        <topology evidence="1">Multi-pass membrane protein</topology>
    </subcellularLocation>
</comment>
<dbReference type="GO" id="GO:0009401">
    <property type="term" value="P:phosphoenolpyruvate-dependent sugar phosphotransferase system"/>
    <property type="evidence" value="ECO:0007669"/>
    <property type="project" value="InterPro"/>
</dbReference>
<feature type="transmembrane region" description="Helical" evidence="9">
    <location>
        <begin position="207"/>
        <end position="230"/>
    </location>
</feature>
<evidence type="ECO:0000313" key="12">
    <source>
        <dbReference type="EMBL" id="EOW83596.1"/>
    </source>
</evidence>
<dbReference type="InterPro" id="IPR004501">
    <property type="entry name" value="PTS_EIIC_3"/>
</dbReference>
<feature type="transmembrane region" description="Helical" evidence="9">
    <location>
        <begin position="91"/>
        <end position="109"/>
    </location>
</feature>
<evidence type="ECO:0000259" key="10">
    <source>
        <dbReference type="PROSITE" id="PS51105"/>
    </source>
</evidence>
<feature type="transmembrane region" description="Helical" evidence="9">
    <location>
        <begin position="129"/>
        <end position="147"/>
    </location>
</feature>
<evidence type="ECO:0000256" key="4">
    <source>
        <dbReference type="ARBA" id="ARBA00022597"/>
    </source>
</evidence>
<feature type="transmembrane region" description="Helical" evidence="9">
    <location>
        <begin position="237"/>
        <end position="258"/>
    </location>
</feature>
<sequence>MKKFMDWLANSFAPKAKSLTQRPSVAGLSSAMQKLIPFIMTGSIVFFYNVFRSYIPQLPDLGNISNYSFGMIGLIAAFMVANQYMEKFKHANYSITAGIVSVCVLMMTLQPVGAEEGVYDMGRVGPTGILIGVIVGAVVSVIFHYFSKLHLLRNSELPDFVVEWINNIIPIFLSLALWSTLIFALKIDVFEVIINLFEPIQSFGQSLPGLILLVLIPAFFYSMGISTWLWSAIQNPIFIAGIAANALALKSGDTGMNIVTNETVYSLGLIMMGGTGATLSLNLLMCFSKAKKLKTLGRICIGPSLFNINEPIVFSTPVVMNPILMMPMWINSITGSIVVWFAMRGGLLNIPQELMQVAQIPAPISSVMILQDFRAILWYVLLFAMYLLTWYPFFKVYEREVLAEEVKEEQVGAELTAPVEAV</sequence>
<evidence type="ECO:0000256" key="7">
    <source>
        <dbReference type="ARBA" id="ARBA00023136"/>
    </source>
</evidence>
<feature type="transmembrane region" description="Helical" evidence="9">
    <location>
        <begin position="168"/>
        <end position="187"/>
    </location>
</feature>
<dbReference type="PANTHER" id="PTHR33989:SF4">
    <property type="entry name" value="PTS SYSTEM N,N'-DIACETYLCHITOBIOSE-SPECIFIC EIIC COMPONENT"/>
    <property type="match status" value="1"/>
</dbReference>
<keyword evidence="3 8" id="KW-1003">Cell membrane</keyword>
<dbReference type="InterPro" id="IPR051088">
    <property type="entry name" value="PTS_Sugar-EIIC/EIIB"/>
</dbReference>
<keyword evidence="6 9" id="KW-1133">Transmembrane helix</keyword>
<keyword evidence="4 8" id="KW-0762">Sugar transport</keyword>
<dbReference type="GO" id="GO:1902815">
    <property type="term" value="P:N,N'-diacetylchitobiose import"/>
    <property type="evidence" value="ECO:0007669"/>
    <property type="project" value="TreeGrafter"/>
</dbReference>
<dbReference type="PATRIC" id="fig|1158614.3.peg.1047"/>
<keyword evidence="14" id="KW-1185">Reference proteome</keyword>
<accession>R2VGB1</accession>
<feature type="transmembrane region" description="Helical" evidence="9">
    <location>
        <begin position="67"/>
        <end position="84"/>
    </location>
</feature>
<dbReference type="Pfam" id="PF02378">
    <property type="entry name" value="PTS_EIIC"/>
    <property type="match status" value="1"/>
</dbReference>
<feature type="transmembrane region" description="Helical" evidence="9">
    <location>
        <begin position="264"/>
        <end position="284"/>
    </location>
</feature>
<dbReference type="Proteomes" id="UP000014160">
    <property type="component" value="Unassembled WGS sequence"/>
</dbReference>